<dbReference type="PANTHER" id="PTHR36220:SF1">
    <property type="entry name" value="GAMMA TUBULIN COMPLEX COMPONENT C-TERMINAL DOMAIN-CONTAINING PROTEIN"/>
    <property type="match status" value="1"/>
</dbReference>
<dbReference type="PANTHER" id="PTHR36220">
    <property type="entry name" value="UNNAMED PRODUCT"/>
    <property type="match status" value="1"/>
</dbReference>
<name>A0A9K3CP26_9EUKA</name>
<feature type="non-terminal residue" evidence="1">
    <location>
        <position position="1195"/>
    </location>
</feature>
<sequence length="1195" mass="126228">MIDLTQALATSVPFGESTYYSAYSGAGTGYAASIATTSNGFDVLAVGGPSDDTNDEDAGAVYYYLKDAQGAWYDEPSAMSACPRYADGQRFFGVSVAADGEWIAVGSQGTSVANRYGAVDIYYHEANSGSDFYIWKQTLTAENDVTDATESNFGVHVEMDSGRIAVSSYLETTDGTVQFGSVYVYSYSGDPTQVGGWDLEDTLWDDVTLFNRAAFFDKFHFGYSICLSADTLYVTTGYTGGWADNLTVYDRESNGTWTRYAGYQIVAKTVATSSFSRFNLVVRGSGDTVSLYSEDDTDNVYTLDISSTSDLDHLDTLSLADTTEGGIASLAYSSDTIVIGTANNYAMIYSVSTAGELSPTSTISGGNGFGGCVATIDGDRAVVGGAPVTGASGVYMLNAGESDSSLSAVPAGVLTSAGESSPTPVTVGVVDVGDSPVAGALVDISFDGALYTFSESGGSYANTVPLSARGGDSLDLVLYLCPEAVTGSYPITHTLCPVLETQTVFVTYTATSAVTVPAMVSDTVVDVTVYDQNGIKITDPAATVTLTPSGGSAAACTLDTYYGTYGCRTGSNTEGYITASLSVTPASAGTVTVPTSLSVYSEGTPFSRAVDLDVGGTMPYFNTAVGATGEGDGYYEFVSIDGDWMVVGQPDENIGGVEKAGRVLVYRRDGYTWAYHQTLTIPTAVVAESQVFGQSVSVSGDWIAVAAPGASITDPDDSVDYKGWIYLYKLDESSDTWVLTDTVHSYATYASAWFGDKNMVLVGDTLVCGASSYLKVGGKVRGAVVTYTMSGDVWTLSQTLTTEIDIDTWYSDGLGGFIGFDGTTIVSLTACGFFSCPYYNDATKPYIQIWERNESGTFVLQDPIVSSGYVESRTPRVSGDWMAVGQFKAEGYVGVVKMWHKEGGEWVAQPDVTGVDTKYFGKALEIDGDYMVVGAPNHGGDDLYGRVSVYHLFRGASEWVETQAVVGTQYQQQIGYSVALDASTGMLVSGNQNEYQADYVGGFPSGASPHVLTMSTGPVADITPVPVVELDTTEVLVKFEGIDGTLFDDSSSVSFFYSDDETETPTAMAYSAGDEGFTLTAIPADTFSLGDSLMIQAYVPTPLPADTEHFTFDTSTGEATVETEPVPCGVSAAPLYKDAMDLCLSLLDEEDVAQSGLLLETSVKWKLKGADDSTYHIATWSAAEGAYTAESPVTD</sequence>
<evidence type="ECO:0000313" key="2">
    <source>
        <dbReference type="EMBL" id="GIQ81629.1"/>
    </source>
</evidence>
<accession>A0A9K3CP26</accession>
<keyword evidence="3" id="KW-1185">Reference proteome</keyword>
<dbReference type="InterPro" id="IPR036322">
    <property type="entry name" value="WD40_repeat_dom_sf"/>
</dbReference>
<gene>
    <name evidence="1" type="ORF">KIPB_001555</name>
    <name evidence="2" type="ORF">KIPB_002616</name>
</gene>
<reference evidence="1" key="1">
    <citation type="submission" date="2016-10" db="EMBL/GenBank/DDBJ databases">
        <authorList>
            <person name="Tanifuji G."/>
            <person name="Kume K."/>
            <person name="Nakayama T."/>
            <person name="Takabayashi S."/>
            <person name="Hashimoto T."/>
        </authorList>
    </citation>
    <scope>NUCLEOTIDE SEQUENCE</scope>
    <source>
        <strain evidence="1">NY0173</strain>
    </source>
</reference>
<dbReference type="SUPFAM" id="SSF50978">
    <property type="entry name" value="WD40 repeat-like"/>
    <property type="match status" value="1"/>
</dbReference>
<protein>
    <submittedName>
        <fullName evidence="1">Uncharacterized protein</fullName>
    </submittedName>
</protein>
<dbReference type="EMBL" id="BDIP01000225">
    <property type="protein sequence ID" value="GIQ80716.1"/>
    <property type="molecule type" value="Genomic_DNA"/>
</dbReference>
<comment type="caution">
    <text evidence="1">The sequence shown here is derived from an EMBL/GenBank/DDBJ whole genome shotgun (WGS) entry which is preliminary data.</text>
</comment>
<dbReference type="InterPro" id="IPR028994">
    <property type="entry name" value="Integrin_alpha_N"/>
</dbReference>
<dbReference type="AlphaFoldDB" id="A0A9K3CP26"/>
<organism evidence="1 3">
    <name type="scientific">Kipferlia bialata</name>
    <dbReference type="NCBI Taxonomy" id="797122"/>
    <lineage>
        <taxon>Eukaryota</taxon>
        <taxon>Metamonada</taxon>
        <taxon>Carpediemonas-like organisms</taxon>
        <taxon>Kipferlia</taxon>
    </lineage>
</organism>
<dbReference type="Proteomes" id="UP000265618">
    <property type="component" value="Unassembled WGS sequence"/>
</dbReference>
<dbReference type="Gene3D" id="2.130.10.130">
    <property type="entry name" value="Integrin alpha, N-terminal"/>
    <property type="match status" value="1"/>
</dbReference>
<evidence type="ECO:0000313" key="3">
    <source>
        <dbReference type="Proteomes" id="UP000265618"/>
    </source>
</evidence>
<dbReference type="EMBL" id="BDIP01000449">
    <property type="protein sequence ID" value="GIQ81629.1"/>
    <property type="molecule type" value="Genomic_DNA"/>
</dbReference>
<evidence type="ECO:0000313" key="1">
    <source>
        <dbReference type="EMBL" id="GIQ80716.1"/>
    </source>
</evidence>
<dbReference type="InterPro" id="IPR013519">
    <property type="entry name" value="Int_alpha_beta-p"/>
</dbReference>
<reference evidence="1 3" key="2">
    <citation type="journal article" date="2018" name="PLoS ONE">
        <title>The draft genome of Kipferlia bialata reveals reductive genome evolution in fornicate parasites.</title>
        <authorList>
            <person name="Tanifuji G."/>
            <person name="Takabayashi S."/>
            <person name="Kume K."/>
            <person name="Takagi M."/>
            <person name="Nakayama T."/>
            <person name="Kamikawa R."/>
            <person name="Inagaki Y."/>
            <person name="Hashimoto T."/>
        </authorList>
    </citation>
    <scope>NUCLEOTIDE SEQUENCE [LARGE SCALE GENOMIC DNA]</scope>
    <source>
        <strain evidence="1">NY0173</strain>
    </source>
</reference>
<dbReference type="SMART" id="SM00191">
    <property type="entry name" value="Int_alpha"/>
    <property type="match status" value="4"/>
</dbReference>
<proteinExistence type="predicted"/>